<keyword evidence="1" id="KW-1133">Transmembrane helix</keyword>
<keyword evidence="3" id="KW-1185">Reference proteome</keyword>
<protein>
    <submittedName>
        <fullName evidence="2">Uncharacterized protein</fullName>
    </submittedName>
</protein>
<accession>A0ABP6P4H5</accession>
<evidence type="ECO:0000313" key="3">
    <source>
        <dbReference type="Proteomes" id="UP001499924"/>
    </source>
</evidence>
<dbReference type="EMBL" id="BAAAVV010000004">
    <property type="protein sequence ID" value="GAA3167500.1"/>
    <property type="molecule type" value="Genomic_DNA"/>
</dbReference>
<evidence type="ECO:0000256" key="1">
    <source>
        <dbReference type="SAM" id="Phobius"/>
    </source>
</evidence>
<feature type="transmembrane region" description="Helical" evidence="1">
    <location>
        <begin position="6"/>
        <end position="26"/>
    </location>
</feature>
<organism evidence="2 3">
    <name type="scientific">Blastococcus jejuensis</name>
    <dbReference type="NCBI Taxonomy" id="351224"/>
    <lineage>
        <taxon>Bacteria</taxon>
        <taxon>Bacillati</taxon>
        <taxon>Actinomycetota</taxon>
        <taxon>Actinomycetes</taxon>
        <taxon>Geodermatophilales</taxon>
        <taxon>Geodermatophilaceae</taxon>
        <taxon>Blastococcus</taxon>
    </lineage>
</organism>
<name>A0ABP6P4H5_9ACTN</name>
<gene>
    <name evidence="2" type="ORF">GCM10010531_20310</name>
</gene>
<comment type="caution">
    <text evidence="2">The sequence shown here is derived from an EMBL/GenBank/DDBJ whole genome shotgun (WGS) entry which is preliminary data.</text>
</comment>
<reference evidence="3" key="1">
    <citation type="journal article" date="2019" name="Int. J. Syst. Evol. Microbiol.">
        <title>The Global Catalogue of Microorganisms (GCM) 10K type strain sequencing project: providing services to taxonomists for standard genome sequencing and annotation.</title>
        <authorList>
            <consortium name="The Broad Institute Genomics Platform"/>
            <consortium name="The Broad Institute Genome Sequencing Center for Infectious Disease"/>
            <person name="Wu L."/>
            <person name="Ma J."/>
        </authorList>
    </citation>
    <scope>NUCLEOTIDE SEQUENCE [LARGE SCALE GENOMIC DNA]</scope>
    <source>
        <strain evidence="3">JCM 15614</strain>
    </source>
</reference>
<sequence length="72" mass="7826">MLLLWVWVVVVVLALVVLGGLAYGLLGAFTRLQREVQGAEQDLRPVLEQLQAASVRAEARAEAVAVRRANSD</sequence>
<proteinExistence type="predicted"/>
<dbReference type="Proteomes" id="UP001499924">
    <property type="component" value="Unassembled WGS sequence"/>
</dbReference>
<evidence type="ECO:0000313" key="2">
    <source>
        <dbReference type="EMBL" id="GAA3167500.1"/>
    </source>
</evidence>
<keyword evidence="1" id="KW-0812">Transmembrane</keyword>
<dbReference type="RefSeq" id="WP_344688726.1">
    <property type="nucleotide sequence ID" value="NZ_BAAAVV010000004.1"/>
</dbReference>
<keyword evidence="1" id="KW-0472">Membrane</keyword>